<evidence type="ECO:0000256" key="3">
    <source>
        <dbReference type="ARBA" id="ARBA00023163"/>
    </source>
</evidence>
<feature type="domain" description="HTH marR-type" evidence="5">
    <location>
        <begin position="14"/>
        <end position="146"/>
    </location>
</feature>
<dbReference type="GeneID" id="61303763"/>
<protein>
    <submittedName>
        <fullName evidence="6">Transcriptional regulator, MarR family</fullName>
    </submittedName>
</protein>
<feature type="compositionally biased region" description="Low complexity" evidence="4">
    <location>
        <begin position="166"/>
        <end position="181"/>
    </location>
</feature>
<dbReference type="SUPFAM" id="SSF46785">
    <property type="entry name" value="Winged helix' DNA-binding domain"/>
    <property type="match status" value="1"/>
</dbReference>
<comment type="caution">
    <text evidence="6">The sequence shown here is derived from an EMBL/GenBank/DDBJ whole genome shotgun (WGS) entry which is preliminary data.</text>
</comment>
<dbReference type="GO" id="GO:0003677">
    <property type="term" value="F:DNA binding"/>
    <property type="evidence" value="ECO:0007669"/>
    <property type="project" value="UniProtKB-KW"/>
</dbReference>
<dbReference type="PANTHER" id="PTHR42756:SF1">
    <property type="entry name" value="TRANSCRIPTIONAL REPRESSOR OF EMRAB OPERON"/>
    <property type="match status" value="1"/>
</dbReference>
<dbReference type="RefSeq" id="WP_074982879.1">
    <property type="nucleotide sequence ID" value="NZ_CADFGN010000002.1"/>
</dbReference>
<keyword evidence="2" id="KW-0238">DNA-binding</keyword>
<dbReference type="Pfam" id="PF01047">
    <property type="entry name" value="MarR"/>
    <property type="match status" value="1"/>
</dbReference>
<dbReference type="PRINTS" id="PR00598">
    <property type="entry name" value="HTHMARR"/>
</dbReference>
<keyword evidence="1" id="KW-0805">Transcription regulation</keyword>
<evidence type="ECO:0000259" key="5">
    <source>
        <dbReference type="PROSITE" id="PS50995"/>
    </source>
</evidence>
<feature type="region of interest" description="Disordered" evidence="4">
    <location>
        <begin position="158"/>
        <end position="181"/>
    </location>
</feature>
<evidence type="ECO:0000256" key="1">
    <source>
        <dbReference type="ARBA" id="ARBA00023015"/>
    </source>
</evidence>
<proteinExistence type="predicted"/>
<dbReference type="SMART" id="SM00347">
    <property type="entry name" value="HTH_MARR"/>
    <property type="match status" value="1"/>
</dbReference>
<reference evidence="6 7" key="1">
    <citation type="submission" date="2016-10" db="EMBL/GenBank/DDBJ databases">
        <authorList>
            <person name="Varghese N."/>
            <person name="Submissions S."/>
        </authorList>
    </citation>
    <scope>NUCLEOTIDE SEQUENCE [LARGE SCALE GENOMIC DNA]</scope>
    <source>
        <strain evidence="6 7">LMG 22274</strain>
    </source>
</reference>
<evidence type="ECO:0000313" key="7">
    <source>
        <dbReference type="Proteomes" id="UP000183529"/>
    </source>
</evidence>
<dbReference type="InterPro" id="IPR036388">
    <property type="entry name" value="WH-like_DNA-bd_sf"/>
</dbReference>
<accession>A0AAQ1JTM1</accession>
<dbReference type="PROSITE" id="PS50995">
    <property type="entry name" value="HTH_MARR_2"/>
    <property type="match status" value="1"/>
</dbReference>
<dbReference type="PANTHER" id="PTHR42756">
    <property type="entry name" value="TRANSCRIPTIONAL REGULATOR, MARR"/>
    <property type="match status" value="1"/>
</dbReference>
<dbReference type="Proteomes" id="UP000183529">
    <property type="component" value="Unassembled WGS sequence"/>
</dbReference>
<evidence type="ECO:0000313" key="6">
    <source>
        <dbReference type="EMBL" id="SEJ50186.1"/>
    </source>
</evidence>
<dbReference type="InterPro" id="IPR000835">
    <property type="entry name" value="HTH_MarR-typ"/>
</dbReference>
<dbReference type="InterPro" id="IPR023187">
    <property type="entry name" value="Tscrpt_reg_MarR-type_CS"/>
</dbReference>
<dbReference type="AlphaFoldDB" id="A0AAQ1JTM1"/>
<evidence type="ECO:0000256" key="2">
    <source>
        <dbReference type="ARBA" id="ARBA00023125"/>
    </source>
</evidence>
<evidence type="ECO:0000256" key="4">
    <source>
        <dbReference type="SAM" id="MobiDB-lite"/>
    </source>
</evidence>
<sequence length="181" mass="19360">MNDGSNVSSKVGVVPSLGYFLSTARNVLAARMDRAVAPLGLTSSQIGVILLLWYERARTPNEMSRVLSYDTGSMTRMLDRLERKGFLLRQRSQADRRVVELVLTPLGRDAAQQLPAAIAAVMDDQLRGFSAEEVTTLVHLLQRFIANDAETGAVCTGGECPGGAADGSSGKDSNDSNTGND</sequence>
<dbReference type="EMBL" id="FNZM01000005">
    <property type="protein sequence ID" value="SEJ50186.1"/>
    <property type="molecule type" value="Genomic_DNA"/>
</dbReference>
<organism evidence="6 7">
    <name type="scientific">Paraburkholderia tropica</name>
    <dbReference type="NCBI Taxonomy" id="92647"/>
    <lineage>
        <taxon>Bacteria</taxon>
        <taxon>Pseudomonadati</taxon>
        <taxon>Pseudomonadota</taxon>
        <taxon>Betaproteobacteria</taxon>
        <taxon>Burkholderiales</taxon>
        <taxon>Burkholderiaceae</taxon>
        <taxon>Paraburkholderia</taxon>
    </lineage>
</organism>
<dbReference type="GO" id="GO:0003700">
    <property type="term" value="F:DNA-binding transcription factor activity"/>
    <property type="evidence" value="ECO:0007669"/>
    <property type="project" value="InterPro"/>
</dbReference>
<dbReference type="Gene3D" id="1.10.10.10">
    <property type="entry name" value="Winged helix-like DNA-binding domain superfamily/Winged helix DNA-binding domain"/>
    <property type="match status" value="1"/>
</dbReference>
<keyword evidence="3" id="KW-0804">Transcription</keyword>
<gene>
    <name evidence="6" type="ORF">SAMN05216550_105219</name>
</gene>
<dbReference type="PROSITE" id="PS01117">
    <property type="entry name" value="HTH_MARR_1"/>
    <property type="match status" value="1"/>
</dbReference>
<dbReference type="InterPro" id="IPR036390">
    <property type="entry name" value="WH_DNA-bd_sf"/>
</dbReference>
<name>A0AAQ1JTM1_9BURK</name>